<accession>A6ISD6</accession>
<organism evidence="1 3">
    <name type="scientific">Rattus norvegicus</name>
    <name type="common">Rat</name>
    <dbReference type="NCBI Taxonomy" id="10116"/>
    <lineage>
        <taxon>Eukaryota</taxon>
        <taxon>Metazoa</taxon>
        <taxon>Chordata</taxon>
        <taxon>Craniata</taxon>
        <taxon>Vertebrata</taxon>
        <taxon>Euteleostomi</taxon>
        <taxon>Mammalia</taxon>
        <taxon>Eutheria</taxon>
        <taxon>Euarchontoglires</taxon>
        <taxon>Glires</taxon>
        <taxon>Rodentia</taxon>
        <taxon>Myomorpha</taxon>
        <taxon>Muroidea</taxon>
        <taxon>Muridae</taxon>
        <taxon>Murinae</taxon>
        <taxon>Rattus</taxon>
    </lineage>
</organism>
<evidence type="ECO:0000313" key="2">
    <source>
        <dbReference type="EMBL" id="EDL80488.1"/>
    </source>
</evidence>
<dbReference type="Proteomes" id="UP000234681">
    <property type="component" value="Chromosome 5"/>
</dbReference>
<reference evidence="1" key="1">
    <citation type="journal article" date="2005" name="Genome Res.">
        <title>Gene and alternative splicing annotation with AIR.</title>
        <authorList>
            <person name="Florea L."/>
            <person name="Di Francesco V."/>
            <person name="Miller J."/>
            <person name="Turner R."/>
            <person name="Yao A."/>
            <person name="Harris M."/>
            <person name="Walenz B."/>
            <person name="Mobarry C."/>
            <person name="Merkulov G.V."/>
            <person name="Charlab R."/>
            <person name="Dew I."/>
            <person name="Deng Z."/>
            <person name="Istrail S."/>
            <person name="Li P."/>
            <person name="Sutton G."/>
        </authorList>
    </citation>
    <scope>NUCLEOTIDE SEQUENCE</scope>
    <source>
        <strain evidence="1">BN</strain>
    </source>
</reference>
<proteinExistence type="predicted"/>
<dbReference type="EMBL" id="CH473968">
    <property type="protein sequence ID" value="EDL80487.1"/>
    <property type="molecule type" value="Genomic_DNA"/>
</dbReference>
<evidence type="ECO:0000313" key="3">
    <source>
        <dbReference type="Proteomes" id="UP000234681"/>
    </source>
</evidence>
<reference evidence="1" key="2">
    <citation type="submission" date="2005-07" db="EMBL/GenBank/DDBJ databases">
        <authorList>
            <person name="Mural R.J."/>
            <person name="Li P.W."/>
            <person name="Adams M.D."/>
            <person name="Amanatides P.G."/>
            <person name="Baden-Tillson H."/>
            <person name="Barnstead M."/>
            <person name="Chin S.H."/>
            <person name="Dew I."/>
            <person name="Evans C.A."/>
            <person name="Ferriera S."/>
            <person name="Flanigan M."/>
            <person name="Fosler C."/>
            <person name="Glodek A."/>
            <person name="Gu Z."/>
            <person name="Holt R.A."/>
            <person name="Jennings D."/>
            <person name="Kraft C.L."/>
            <person name="Lu F."/>
            <person name="Nguyen T."/>
            <person name="Nusskern D.R."/>
            <person name="Pfannkoch C.M."/>
            <person name="Sitter C."/>
            <person name="Sutton G.G."/>
            <person name="Venter J.C."/>
            <person name="Wang Z."/>
            <person name="Woodage T."/>
            <person name="Zheng X.H."/>
            <person name="Zhong F."/>
        </authorList>
    </citation>
    <scope>NUCLEOTIDE SEQUENCE</scope>
    <source>
        <strain evidence="1">BN</strain>
        <strain evidence="3">BN, Sprague-Dawley</strain>
    </source>
</reference>
<evidence type="ECO:0000313" key="1">
    <source>
        <dbReference type="EMBL" id="EDL80486.1"/>
    </source>
</evidence>
<dbReference type="AlphaFoldDB" id="A6ISD6"/>
<sequence length="90" mass="10022">MFFKHLVDLNWPLSEGGLEILSGSFICTSYGLGAVCRMIRQGAGQVGSYTLPLLKFLQWHESVILSLATPWLVKPFFSACYMKHKAATPD</sequence>
<dbReference type="EMBL" id="CH473968">
    <property type="protein sequence ID" value="EDL80488.1"/>
    <property type="molecule type" value="Genomic_DNA"/>
</dbReference>
<protein>
    <submittedName>
        <fullName evidence="1">RCG30648, isoform CRA_a</fullName>
    </submittedName>
</protein>
<gene>
    <name evidence="1" type="ORF">rCG_30648</name>
</gene>
<reference evidence="3" key="3">
    <citation type="submission" date="2005-09" db="EMBL/GenBank/DDBJ databases">
        <authorList>
            <person name="Mural R.J."/>
            <person name="Li P.W."/>
            <person name="Adams M.D."/>
            <person name="Amanatides P.G."/>
            <person name="Baden-Tillson H."/>
            <person name="Barnstead M."/>
            <person name="Chin S.H."/>
            <person name="Dew I."/>
            <person name="Evans C.A."/>
            <person name="Ferriera S."/>
            <person name="Flanigan M."/>
            <person name="Fosler C."/>
            <person name="Glodek A."/>
            <person name="Gu Z."/>
            <person name="Holt R.A."/>
            <person name="Jennings D."/>
            <person name="Kraft C.L."/>
            <person name="Lu F."/>
            <person name="Nguyen T."/>
            <person name="Nusskern D.R."/>
            <person name="Pfannkoch C.M."/>
            <person name="Sitter C."/>
            <person name="Sutton G.G."/>
            <person name="Venter J.C."/>
            <person name="Wang Z."/>
            <person name="Woodage T."/>
            <person name="Zheng X.H."/>
            <person name="Zhong F."/>
        </authorList>
    </citation>
    <scope>NUCLEOTIDE SEQUENCE [LARGE SCALE GENOMIC DNA]</scope>
    <source>
        <strain evidence="2">BN</strain>
        <strain evidence="3">BN, Sprague-Dawley</strain>
    </source>
</reference>
<name>A6ISD6_RAT</name>
<dbReference type="EMBL" id="CH473968">
    <property type="protein sequence ID" value="EDL80486.1"/>
    <property type="molecule type" value="Genomic_DNA"/>
</dbReference>